<proteinExistence type="inferred from homology"/>
<dbReference type="Gene3D" id="1.20.120.1760">
    <property type="match status" value="1"/>
</dbReference>
<comment type="caution">
    <text evidence="17">The sequence shown here is derived from an EMBL/GenBank/DDBJ whole genome shotgun (WGS) entry which is preliminary data.</text>
</comment>
<keyword evidence="10" id="KW-0443">Lipid metabolism</keyword>
<feature type="transmembrane region" description="Helical" evidence="16">
    <location>
        <begin position="148"/>
        <end position="166"/>
    </location>
</feature>
<keyword evidence="11 16" id="KW-0472">Membrane</keyword>
<evidence type="ECO:0000256" key="10">
    <source>
        <dbReference type="ARBA" id="ARBA00023098"/>
    </source>
</evidence>
<feature type="transmembrane region" description="Helical" evidence="16">
    <location>
        <begin position="124"/>
        <end position="142"/>
    </location>
</feature>
<evidence type="ECO:0000256" key="12">
    <source>
        <dbReference type="ARBA" id="ARBA00023209"/>
    </source>
</evidence>
<dbReference type="Pfam" id="PF01066">
    <property type="entry name" value="CDP-OH_P_transf"/>
    <property type="match status" value="1"/>
</dbReference>
<evidence type="ECO:0000256" key="15">
    <source>
        <dbReference type="RuleBase" id="RU003750"/>
    </source>
</evidence>
<evidence type="ECO:0000256" key="16">
    <source>
        <dbReference type="SAM" id="Phobius"/>
    </source>
</evidence>
<evidence type="ECO:0000256" key="9">
    <source>
        <dbReference type="ARBA" id="ARBA00022989"/>
    </source>
</evidence>
<dbReference type="InterPro" id="IPR004533">
    <property type="entry name" value="CDP-diaglyc--ser_O-PTrfase"/>
</dbReference>
<dbReference type="GO" id="GO:0012505">
    <property type="term" value="C:endomembrane system"/>
    <property type="evidence" value="ECO:0007669"/>
    <property type="project" value="UniProtKB-SubCell"/>
</dbReference>
<gene>
    <name evidence="17" type="ORF">CLV92_103296</name>
</gene>
<dbReference type="EMBL" id="PTJD01000003">
    <property type="protein sequence ID" value="PPK97761.1"/>
    <property type="molecule type" value="Genomic_DNA"/>
</dbReference>
<dbReference type="InterPro" id="IPR050324">
    <property type="entry name" value="CDP-alcohol_PTase-I"/>
</dbReference>
<keyword evidence="6" id="KW-0444">Lipid biosynthesis</keyword>
<keyword evidence="12" id="KW-0594">Phospholipid biosynthesis</keyword>
<dbReference type="RefSeq" id="WP_104431914.1">
    <property type="nucleotide sequence ID" value="NZ_PTJD01000003.1"/>
</dbReference>
<keyword evidence="18" id="KW-1185">Reference proteome</keyword>
<evidence type="ECO:0000256" key="5">
    <source>
        <dbReference type="ARBA" id="ARBA00017171"/>
    </source>
</evidence>
<evidence type="ECO:0000256" key="7">
    <source>
        <dbReference type="ARBA" id="ARBA00022679"/>
    </source>
</evidence>
<evidence type="ECO:0000256" key="8">
    <source>
        <dbReference type="ARBA" id="ARBA00022692"/>
    </source>
</evidence>
<comment type="subcellular location">
    <subcellularLocation>
        <location evidence="2">Endomembrane system</location>
        <topology evidence="2">Multi-pass membrane protein</topology>
    </subcellularLocation>
</comment>
<evidence type="ECO:0000256" key="14">
    <source>
        <dbReference type="ARBA" id="ARBA00032361"/>
    </source>
</evidence>
<evidence type="ECO:0000256" key="6">
    <source>
        <dbReference type="ARBA" id="ARBA00022516"/>
    </source>
</evidence>
<dbReference type="GO" id="GO:0008654">
    <property type="term" value="P:phospholipid biosynthetic process"/>
    <property type="evidence" value="ECO:0007669"/>
    <property type="project" value="UniProtKB-KW"/>
</dbReference>
<accession>A0A2S6IUB9</accession>
<sequence length="188" mass="19109">MSSSRDCVTLANAITSANLVAGFLGLLAVLNGDFAVAALLVAIGALCDLVDGPVARRGRQDEGFGATLDSLADLLSFGVVPAMALYAGALHELPVVGLAAAVGFLLAGAWRLARFPLVKQSTCFVGLPIPVAGLLMMLSVLSHAQAPLVLGTALAAGALMISTVPFPNLAGSWRGAVAILHAADPRRR</sequence>
<dbReference type="OrthoDB" id="9777147at2"/>
<feature type="transmembrane region" description="Helical" evidence="16">
    <location>
        <begin position="95"/>
        <end position="112"/>
    </location>
</feature>
<evidence type="ECO:0000256" key="3">
    <source>
        <dbReference type="ARBA" id="ARBA00010441"/>
    </source>
</evidence>
<reference evidence="17 18" key="1">
    <citation type="submission" date="2018-02" db="EMBL/GenBank/DDBJ databases">
        <title>Genomic Encyclopedia of Archaeal and Bacterial Type Strains, Phase II (KMG-II): from individual species to whole genera.</title>
        <authorList>
            <person name="Goeker M."/>
        </authorList>
    </citation>
    <scope>NUCLEOTIDE SEQUENCE [LARGE SCALE GENOMIC DNA]</scope>
    <source>
        <strain evidence="17 18">DSM 22857</strain>
    </source>
</reference>
<comment type="similarity">
    <text evidence="3 15">Belongs to the CDP-alcohol phosphatidyltransferase class-I family.</text>
</comment>
<evidence type="ECO:0000313" key="18">
    <source>
        <dbReference type="Proteomes" id="UP000239485"/>
    </source>
</evidence>
<dbReference type="PROSITE" id="PS00379">
    <property type="entry name" value="CDP_ALCOHOL_P_TRANSF"/>
    <property type="match status" value="1"/>
</dbReference>
<dbReference type="EC" id="2.7.8.8" evidence="4"/>
<evidence type="ECO:0000256" key="11">
    <source>
        <dbReference type="ARBA" id="ARBA00023136"/>
    </source>
</evidence>
<dbReference type="InterPro" id="IPR043130">
    <property type="entry name" value="CDP-OH_PTrfase_TM_dom"/>
</dbReference>
<protein>
    <recommendedName>
        <fullName evidence="5">CDP-diacylglycerol--serine O-phosphatidyltransferase</fullName>
        <ecNumber evidence="4">2.7.8.8</ecNumber>
    </recommendedName>
    <alternativeName>
        <fullName evidence="14">Phosphatidylserine synthase</fullName>
    </alternativeName>
</protein>
<dbReference type="GO" id="GO:0003882">
    <property type="term" value="F:CDP-diacylglycerol-serine O-phosphatidyltransferase activity"/>
    <property type="evidence" value="ECO:0007669"/>
    <property type="project" value="UniProtKB-EC"/>
</dbReference>
<comment type="catalytic activity">
    <reaction evidence="1">
        <text>a CDP-1,2-diacyl-sn-glycerol + L-serine = a 1,2-diacyl-sn-glycero-3-phospho-L-serine + CMP + H(+)</text>
        <dbReference type="Rhea" id="RHEA:16913"/>
        <dbReference type="ChEBI" id="CHEBI:15378"/>
        <dbReference type="ChEBI" id="CHEBI:33384"/>
        <dbReference type="ChEBI" id="CHEBI:57262"/>
        <dbReference type="ChEBI" id="CHEBI:58332"/>
        <dbReference type="ChEBI" id="CHEBI:60377"/>
        <dbReference type="EC" id="2.7.8.8"/>
    </reaction>
</comment>
<keyword evidence="13" id="KW-1208">Phospholipid metabolism</keyword>
<dbReference type="PANTHER" id="PTHR14269:SF61">
    <property type="entry name" value="CDP-DIACYLGLYCEROL--SERINE O-PHOSPHATIDYLTRANSFERASE"/>
    <property type="match status" value="1"/>
</dbReference>
<evidence type="ECO:0000256" key="1">
    <source>
        <dbReference type="ARBA" id="ARBA00000287"/>
    </source>
</evidence>
<keyword evidence="8 16" id="KW-0812">Transmembrane</keyword>
<dbReference type="Proteomes" id="UP000239485">
    <property type="component" value="Unassembled WGS sequence"/>
</dbReference>
<dbReference type="InterPro" id="IPR000462">
    <property type="entry name" value="CDP-OH_P_trans"/>
</dbReference>
<keyword evidence="9 16" id="KW-1133">Transmembrane helix</keyword>
<dbReference type="PANTHER" id="PTHR14269">
    <property type="entry name" value="CDP-DIACYLGLYCEROL--GLYCEROL-3-PHOSPHATE 3-PHOSPHATIDYLTRANSFERASE-RELATED"/>
    <property type="match status" value="1"/>
</dbReference>
<evidence type="ECO:0000256" key="2">
    <source>
        <dbReference type="ARBA" id="ARBA00004127"/>
    </source>
</evidence>
<dbReference type="NCBIfam" id="TIGR00473">
    <property type="entry name" value="pssA"/>
    <property type="match status" value="1"/>
</dbReference>
<evidence type="ECO:0000313" key="17">
    <source>
        <dbReference type="EMBL" id="PPK97761.1"/>
    </source>
</evidence>
<dbReference type="AlphaFoldDB" id="A0A2S6IUB9"/>
<dbReference type="InterPro" id="IPR048254">
    <property type="entry name" value="CDP_ALCOHOL_P_TRANSF_CS"/>
</dbReference>
<evidence type="ECO:0000256" key="13">
    <source>
        <dbReference type="ARBA" id="ARBA00023264"/>
    </source>
</evidence>
<evidence type="ECO:0000256" key="4">
    <source>
        <dbReference type="ARBA" id="ARBA00013174"/>
    </source>
</evidence>
<name>A0A2S6IUB9_9ACTN</name>
<keyword evidence="7 15" id="KW-0808">Transferase</keyword>
<dbReference type="GO" id="GO:0016020">
    <property type="term" value="C:membrane"/>
    <property type="evidence" value="ECO:0007669"/>
    <property type="project" value="InterPro"/>
</dbReference>
<organism evidence="17 18">
    <name type="scientific">Kineococcus xinjiangensis</name>
    <dbReference type="NCBI Taxonomy" id="512762"/>
    <lineage>
        <taxon>Bacteria</taxon>
        <taxon>Bacillati</taxon>
        <taxon>Actinomycetota</taxon>
        <taxon>Actinomycetes</taxon>
        <taxon>Kineosporiales</taxon>
        <taxon>Kineosporiaceae</taxon>
        <taxon>Kineococcus</taxon>
    </lineage>
</organism>